<organism evidence="6 7">
    <name type="scientific">Companilactobacillus ginsenosidimutans</name>
    <dbReference type="NCBI Taxonomy" id="1007676"/>
    <lineage>
        <taxon>Bacteria</taxon>
        <taxon>Bacillati</taxon>
        <taxon>Bacillota</taxon>
        <taxon>Bacilli</taxon>
        <taxon>Lactobacillales</taxon>
        <taxon>Lactobacillaceae</taxon>
        <taxon>Companilactobacillus</taxon>
    </lineage>
</organism>
<feature type="binding site" evidence="3">
    <location>
        <begin position="13"/>
        <end position="15"/>
    </location>
    <ligand>
        <name>substrate</name>
    </ligand>
</feature>
<keyword evidence="7" id="KW-1185">Reference proteome</keyword>
<dbReference type="GO" id="GO:0050308">
    <property type="term" value="F:sugar-phosphatase activity"/>
    <property type="evidence" value="ECO:0007669"/>
    <property type="project" value="TreeGrafter"/>
</dbReference>
<feature type="site" description="Important for catalytic activity and assists the phosphoryl transfer reaction to Asp8 by balancing charge and orienting the reacting groups" evidence="5">
    <location>
        <position position="151"/>
    </location>
</feature>
<dbReference type="PANTHER" id="PTHR43481:SF4">
    <property type="entry name" value="GLYCEROL-1-PHOSPHATE PHOSPHOHYDROLASE 1-RELATED"/>
    <property type="match status" value="1"/>
</dbReference>
<dbReference type="InterPro" id="IPR006439">
    <property type="entry name" value="HAD-SF_hydro_IA"/>
</dbReference>
<dbReference type="NCBIfam" id="TIGR01509">
    <property type="entry name" value="HAD-SF-IA-v3"/>
    <property type="match status" value="1"/>
</dbReference>
<dbReference type="InterPro" id="IPR023214">
    <property type="entry name" value="HAD_sf"/>
</dbReference>
<evidence type="ECO:0000256" key="2">
    <source>
        <dbReference type="PIRSR" id="PIRSR610972-1"/>
    </source>
</evidence>
<gene>
    <name evidence="6" type="ORF">ABM34_03070</name>
</gene>
<sequence>MVDFKNIKGFVFDLDGVIADTSVYHSKAWHQLADELGVQWSEDLANNLKGVSRMDSLELILKTGGKENDYTQEEKEKYAAKKNTNYLELLKGMNASAILPGISDFLTSLEEHDYKLSLASASKNSPLVLEQLGLAQYFKEKVDPSTLKHGKPDPEIFARGAEVLGLKPEECIGIEDAKVGVESINSAGETSIGIGDPNILNEADINFTSTTDLTLNNIQKAMEVGQLND</sequence>
<feature type="active site" description="Nucleophile" evidence="2">
    <location>
        <position position="13"/>
    </location>
</feature>
<evidence type="ECO:0000256" key="5">
    <source>
        <dbReference type="PIRSR" id="PIRSR610972-4"/>
    </source>
</evidence>
<evidence type="ECO:0000256" key="4">
    <source>
        <dbReference type="PIRSR" id="PIRSR610972-3"/>
    </source>
</evidence>
<dbReference type="GO" id="GO:0000287">
    <property type="term" value="F:magnesium ion binding"/>
    <property type="evidence" value="ECO:0007669"/>
    <property type="project" value="InterPro"/>
</dbReference>
<dbReference type="STRING" id="1007676.ABM34_03070"/>
<accession>A0A0H4QHZ0</accession>
<dbReference type="PRINTS" id="PR00413">
    <property type="entry name" value="HADHALOGNASE"/>
</dbReference>
<evidence type="ECO:0000256" key="1">
    <source>
        <dbReference type="ARBA" id="ARBA00006171"/>
    </source>
</evidence>
<dbReference type="PATRIC" id="fig|1007676.4.peg.637"/>
<keyword evidence="4" id="KW-0460">Magnesium</keyword>
<dbReference type="SFLD" id="SFLDF00046">
    <property type="entry name" value="beta-phosphoglucomutase"/>
    <property type="match status" value="1"/>
</dbReference>
<feature type="binding site" evidence="4">
    <location>
        <position position="176"/>
    </location>
    <ligand>
        <name>Mg(2+)</name>
        <dbReference type="ChEBI" id="CHEBI:18420"/>
    </ligand>
</feature>
<dbReference type="NCBIfam" id="TIGR01990">
    <property type="entry name" value="bPGM"/>
    <property type="match status" value="1"/>
</dbReference>
<comment type="similarity">
    <text evidence="1">Belongs to the HAD-like hydrolase superfamily. CbbY/CbbZ/Gph/YieH family.</text>
</comment>
<dbReference type="SFLD" id="SFLDS00003">
    <property type="entry name" value="Haloacid_Dehalogenase"/>
    <property type="match status" value="1"/>
</dbReference>
<comment type="cofactor">
    <cofactor evidence="4">
        <name>Mg(2+)</name>
        <dbReference type="ChEBI" id="CHEBI:18420"/>
    </cofactor>
    <text evidence="4">Binds 2 magnesium ions per subunit.</text>
</comment>
<feature type="active site" description="Proton donor/acceptor" evidence="2">
    <location>
        <position position="15"/>
    </location>
</feature>
<dbReference type="RefSeq" id="WP_048703251.1">
    <property type="nucleotide sequence ID" value="NZ_CP012034.1"/>
</dbReference>
<evidence type="ECO:0000256" key="3">
    <source>
        <dbReference type="PIRSR" id="PIRSR610972-2"/>
    </source>
</evidence>
<feature type="site" description="Important for catalytic activity and assists the phosphoryl transfer reaction to Asp8 by balancing charge and orienting the reacting groups" evidence="5">
    <location>
        <position position="120"/>
    </location>
</feature>
<name>A0A0H4QHZ0_9LACO</name>
<keyword evidence="4" id="KW-0479">Metal-binding</keyword>
<dbReference type="CDD" id="cd02598">
    <property type="entry name" value="HAD_BPGM"/>
    <property type="match status" value="1"/>
</dbReference>
<feature type="binding site" evidence="3">
    <location>
        <position position="82"/>
    </location>
    <ligand>
        <name>substrate</name>
    </ligand>
</feature>
<feature type="binding site" evidence="3">
    <location>
        <begin position="120"/>
        <end position="124"/>
    </location>
    <ligand>
        <name>substrate</name>
    </ligand>
</feature>
<feature type="binding site" evidence="3">
    <location>
        <position position="56"/>
    </location>
    <ligand>
        <name>substrate</name>
    </ligand>
</feature>
<dbReference type="OrthoDB" id="9797743at2"/>
<dbReference type="EC" id="5.4.2.6" evidence="6"/>
<dbReference type="InterPro" id="IPR051806">
    <property type="entry name" value="HAD-like_SPP"/>
</dbReference>
<feature type="binding site" evidence="3">
    <location>
        <position position="151"/>
    </location>
    <ligand>
        <name>substrate</name>
    </ligand>
</feature>
<dbReference type="Proteomes" id="UP000036106">
    <property type="component" value="Chromosome"/>
</dbReference>
<dbReference type="GO" id="GO:0005975">
    <property type="term" value="P:carbohydrate metabolic process"/>
    <property type="evidence" value="ECO:0007669"/>
    <property type="project" value="InterPro"/>
</dbReference>
<feature type="binding site" evidence="4">
    <location>
        <position position="175"/>
    </location>
    <ligand>
        <name>Mg(2+)</name>
        <dbReference type="ChEBI" id="CHEBI:18420"/>
    </ligand>
</feature>
<evidence type="ECO:0000313" key="6">
    <source>
        <dbReference type="EMBL" id="AKP66636.1"/>
    </source>
</evidence>
<dbReference type="PANTHER" id="PTHR43481">
    <property type="entry name" value="FRUCTOSE-1-PHOSPHATE PHOSPHATASE"/>
    <property type="match status" value="1"/>
</dbReference>
<proteinExistence type="inferred from homology"/>
<dbReference type="EMBL" id="CP012034">
    <property type="protein sequence ID" value="AKP66636.1"/>
    <property type="molecule type" value="Genomic_DNA"/>
</dbReference>
<feature type="binding site" evidence="3">
    <location>
        <position position="29"/>
    </location>
    <ligand>
        <name>substrate</name>
    </ligand>
</feature>
<dbReference type="KEGG" id="lgn:ABM34_03070"/>
<protein>
    <submittedName>
        <fullName evidence="6">Beta-phosphoglucomutase</fullName>
        <ecNumber evidence="6">5.4.2.6</ecNumber>
    </submittedName>
</protein>
<dbReference type="GO" id="GO:0008801">
    <property type="term" value="F:beta-phosphoglucomutase activity"/>
    <property type="evidence" value="ECO:0007669"/>
    <property type="project" value="UniProtKB-EC"/>
</dbReference>
<reference evidence="7" key="1">
    <citation type="submission" date="2015-07" db="EMBL/GenBank/DDBJ databases">
        <title>Lactobacillus ginsenosidimutans/EMML 3141/ whole genome sequencing.</title>
        <authorList>
            <person name="Kim M.K."/>
            <person name="Im W.-T."/>
            <person name="Srinivasan S."/>
            <person name="Lee J.-J."/>
        </authorList>
    </citation>
    <scope>NUCLEOTIDE SEQUENCE [LARGE SCALE GENOMIC DNA]</scope>
    <source>
        <strain evidence="7">EMML 3041</strain>
    </source>
</reference>
<dbReference type="Gene3D" id="1.10.150.240">
    <property type="entry name" value="Putative phosphatase, domain 2"/>
    <property type="match status" value="1"/>
</dbReference>
<dbReference type="NCBIfam" id="TIGR02009">
    <property type="entry name" value="PGMB-YQAB-SF"/>
    <property type="match status" value="1"/>
</dbReference>
<dbReference type="AlphaFoldDB" id="A0A0H4QHZ0"/>
<dbReference type="InterPro" id="IPR036412">
    <property type="entry name" value="HAD-like_sf"/>
</dbReference>
<dbReference type="InterPro" id="IPR023198">
    <property type="entry name" value="PGP-like_dom2"/>
</dbReference>
<dbReference type="SUPFAM" id="SSF56784">
    <property type="entry name" value="HAD-like"/>
    <property type="match status" value="1"/>
</dbReference>
<dbReference type="Gene3D" id="3.40.50.1000">
    <property type="entry name" value="HAD superfamily/HAD-like"/>
    <property type="match status" value="1"/>
</dbReference>
<dbReference type="SFLD" id="SFLDG01135">
    <property type="entry name" value="C1.5.6:_HAD__Beta-PGM__Phospha"/>
    <property type="match status" value="1"/>
</dbReference>
<evidence type="ECO:0000313" key="7">
    <source>
        <dbReference type="Proteomes" id="UP000036106"/>
    </source>
</evidence>
<feature type="binding site" evidence="4">
    <location>
        <position position="13"/>
    </location>
    <ligand>
        <name>Mg(2+)</name>
        <dbReference type="ChEBI" id="CHEBI:18420"/>
    </ligand>
</feature>
<feature type="binding site" evidence="4">
    <location>
        <position position="15"/>
    </location>
    <ligand>
        <name>Mg(2+)</name>
        <dbReference type="ChEBI" id="CHEBI:18420"/>
    </ligand>
</feature>
<keyword evidence="6" id="KW-0413">Isomerase</keyword>
<dbReference type="Pfam" id="PF00702">
    <property type="entry name" value="Hydrolase"/>
    <property type="match status" value="1"/>
</dbReference>
<dbReference type="SFLD" id="SFLDG01129">
    <property type="entry name" value="C1.5:_HAD__Beta-PGM__Phosphata"/>
    <property type="match status" value="1"/>
</dbReference>
<dbReference type="InterPro" id="IPR010972">
    <property type="entry name" value="Beta-PGM"/>
</dbReference>
<feature type="binding site" evidence="3">
    <location>
        <begin position="48"/>
        <end position="53"/>
    </location>
    <ligand>
        <name>substrate</name>
    </ligand>
</feature>
<dbReference type="InterPro" id="IPR010976">
    <property type="entry name" value="B-phosphoglucomutase_hydrolase"/>
</dbReference>